<evidence type="ECO:0000313" key="3">
    <source>
        <dbReference type="Proteomes" id="UP000724672"/>
    </source>
</evidence>
<keyword evidence="1" id="KW-0472">Membrane</keyword>
<proteinExistence type="predicted"/>
<dbReference type="RefSeq" id="WP_203364917.1">
    <property type="nucleotide sequence ID" value="NZ_WSFT01000007.1"/>
</dbReference>
<keyword evidence="1" id="KW-0812">Transmembrane</keyword>
<reference evidence="2" key="1">
    <citation type="submission" date="2019-12" db="EMBL/GenBank/DDBJ databases">
        <title>Clostridiaceae gen. nov. sp. nov., isolated from sediment in Xinjiang, China.</title>
        <authorList>
            <person name="Zhang R."/>
        </authorList>
    </citation>
    <scope>NUCLEOTIDE SEQUENCE</scope>
    <source>
        <strain evidence="2">D2Q-11</strain>
    </source>
</reference>
<comment type="caution">
    <text evidence="2">The sequence shown here is derived from an EMBL/GenBank/DDBJ whole genome shotgun (WGS) entry which is preliminary data.</text>
</comment>
<evidence type="ECO:0000256" key="1">
    <source>
        <dbReference type="SAM" id="Phobius"/>
    </source>
</evidence>
<feature type="transmembrane region" description="Helical" evidence="1">
    <location>
        <begin position="12"/>
        <end position="28"/>
    </location>
</feature>
<protein>
    <submittedName>
        <fullName evidence="2">Uncharacterized protein</fullName>
    </submittedName>
</protein>
<evidence type="ECO:0000313" key="2">
    <source>
        <dbReference type="EMBL" id="MBS4536984.1"/>
    </source>
</evidence>
<dbReference type="InterPro" id="IPR011047">
    <property type="entry name" value="Quinoprotein_ADH-like_sf"/>
</dbReference>
<accession>A0A942UPN4</accession>
<organism evidence="2 3">
    <name type="scientific">Anaeromonas frigoriresistens</name>
    <dbReference type="NCBI Taxonomy" id="2683708"/>
    <lineage>
        <taxon>Bacteria</taxon>
        <taxon>Bacillati</taxon>
        <taxon>Bacillota</taxon>
        <taxon>Tissierellia</taxon>
        <taxon>Tissierellales</taxon>
        <taxon>Thermohalobacteraceae</taxon>
        <taxon>Anaeromonas</taxon>
    </lineage>
</organism>
<keyword evidence="1" id="KW-1133">Transmembrane helix</keyword>
<gene>
    <name evidence="2" type="ORF">GOQ27_00835</name>
</gene>
<sequence>MSNNETVLMKKVMLIFSVIILGVVLLMNKSKINIPTIKSTENVDFHNKIKLDNKIINADIIDERLYINTDNQLYSYNLDGEELWSRDIEENQKVVYGNNSMFITNKKDNIIKVGNKGETVWRHKEAFNDMYFSGQYITILKKDAEKRTLEIFDELGRSKSEVKKISGELISVDIDRHKRIILNTLNADEKGLNSKLVYHSIYGDKLLDLVLNDIIVHEIYVRKDKNILIGDSRILIIKDDKIEFSKELSGKIVDYDIDIEENALYLVTKGKDRAVVKLELDTGEILQKKVDDNYSSIIIKDTNIAIYSESDIQVINKKLDEDKYIDIGKEINKIISHNNQMYVVIDDHIITLKED</sequence>
<name>A0A942UPN4_9FIRM</name>
<keyword evidence="3" id="KW-1185">Reference proteome</keyword>
<dbReference type="AlphaFoldDB" id="A0A942UPN4"/>
<dbReference type="SUPFAM" id="SSF50998">
    <property type="entry name" value="Quinoprotein alcohol dehydrogenase-like"/>
    <property type="match status" value="1"/>
</dbReference>
<dbReference type="EMBL" id="WSFT01000007">
    <property type="protein sequence ID" value="MBS4536984.1"/>
    <property type="molecule type" value="Genomic_DNA"/>
</dbReference>
<dbReference type="Pfam" id="PF18975">
    <property type="entry name" value="DUF5711"/>
    <property type="match status" value="1"/>
</dbReference>
<dbReference type="Proteomes" id="UP000724672">
    <property type="component" value="Unassembled WGS sequence"/>
</dbReference>
<dbReference type="InterPro" id="IPR043765">
    <property type="entry name" value="DUF5711"/>
</dbReference>